<name>A0A1I7ZPP9_9BILA</name>
<sequence>MRNICGIESLERLLLERHNDVLDTTPNLGVSFRRRRNSGCTNGSQLFPWPVDASSRQSNKSCITETNIVCSRRVTHRGISGNASAWSLWSVPVPLSFALQTVQLTSECLLCLASPLCSMCAGEP</sequence>
<dbReference type="AlphaFoldDB" id="A0A1I7ZPP9"/>
<dbReference type="WBParaSite" id="L893_g28384.t1">
    <property type="protein sequence ID" value="L893_g28384.t1"/>
    <property type="gene ID" value="L893_g28384"/>
</dbReference>
<proteinExistence type="predicted"/>
<evidence type="ECO:0000313" key="2">
    <source>
        <dbReference type="WBParaSite" id="L893_g28384.t1"/>
    </source>
</evidence>
<dbReference type="Proteomes" id="UP000095287">
    <property type="component" value="Unplaced"/>
</dbReference>
<protein>
    <submittedName>
        <fullName evidence="2">Uncharacterized protein</fullName>
    </submittedName>
</protein>
<evidence type="ECO:0000313" key="1">
    <source>
        <dbReference type="Proteomes" id="UP000095287"/>
    </source>
</evidence>
<organism evidence="1 2">
    <name type="scientific">Steinernema glaseri</name>
    <dbReference type="NCBI Taxonomy" id="37863"/>
    <lineage>
        <taxon>Eukaryota</taxon>
        <taxon>Metazoa</taxon>
        <taxon>Ecdysozoa</taxon>
        <taxon>Nematoda</taxon>
        <taxon>Chromadorea</taxon>
        <taxon>Rhabditida</taxon>
        <taxon>Tylenchina</taxon>
        <taxon>Panagrolaimomorpha</taxon>
        <taxon>Strongyloidoidea</taxon>
        <taxon>Steinernematidae</taxon>
        <taxon>Steinernema</taxon>
    </lineage>
</organism>
<keyword evidence="1" id="KW-1185">Reference proteome</keyword>
<accession>A0A1I7ZPP9</accession>
<reference evidence="2" key="1">
    <citation type="submission" date="2016-11" db="UniProtKB">
        <authorList>
            <consortium name="WormBaseParasite"/>
        </authorList>
    </citation>
    <scope>IDENTIFICATION</scope>
</reference>